<evidence type="ECO:0000313" key="3">
    <source>
        <dbReference type="Proteomes" id="UP000479190"/>
    </source>
</evidence>
<feature type="region of interest" description="Disordered" evidence="1">
    <location>
        <begin position="52"/>
        <end position="81"/>
    </location>
</feature>
<feature type="region of interest" description="Disordered" evidence="1">
    <location>
        <begin position="697"/>
        <end position="744"/>
    </location>
</feature>
<feature type="compositionally biased region" description="Low complexity" evidence="1">
    <location>
        <begin position="221"/>
        <end position="230"/>
    </location>
</feature>
<reference evidence="2 3" key="1">
    <citation type="submission" date="2020-02" db="EMBL/GenBank/DDBJ databases">
        <authorList>
            <person name="Ferguson B K."/>
        </authorList>
    </citation>
    <scope>NUCLEOTIDE SEQUENCE [LARGE SCALE GENOMIC DNA]</scope>
</reference>
<feature type="compositionally biased region" description="Low complexity" evidence="1">
    <location>
        <begin position="792"/>
        <end position="808"/>
    </location>
</feature>
<feature type="non-terminal residue" evidence="2">
    <location>
        <position position="1"/>
    </location>
</feature>
<gene>
    <name evidence="2" type="ORF">TBRA_LOCUS6679</name>
</gene>
<keyword evidence="3" id="KW-1185">Reference proteome</keyword>
<proteinExistence type="predicted"/>
<dbReference type="AlphaFoldDB" id="A0A6H5IJ02"/>
<sequence length="1025" mass="114714">AQASARPIPHRQLFPSVKTLRVPLPESVSFFLFSSARVYPWSLLLRPRSYGREGREGKTISSRSGGKKRGACSSSGSSNASCTSFVPTGGGLKSRKNYLDGCTMRSYRNKYAIQQAKAAVPSSWISVARERDCYFAETYYMERSSCDFGSVRKVQTRVFENPILSSYNTVCVYILHDDHYARLVFSCSQFLKICEISRVIFLILHERMLDHALSESKGEKSSSTNSSSSSSKKKKRKESSPRKFKQTAERFGHAPLSTNATTTITNNSLLSVRRRSLHSIHLYARTADIECMFVCGIYVCVEDASLSKHTQTHMPRALKLRVLRLQRSLHLFSLREAANLLTINKFIDVYLHCNYRVREHNVERIVLSNEKEDSSWSVVQAAQAKMHIRDVGIQVWLLPRNELPPINLHCRVCMTSQMQSNIGTCVSLLLFVSTAACVLEDLQTRDNERREKKRKESGNNRYHDTNQLTLNKRRRLTYTITGLYPMNIAVQRSTSRSHHPFANLLYKGEQALFYRKNISGFVRSVCFAGSRSPAAAGALRISDMQREMRADRYADCKFNSNIRLFYIATFKCGASPARAVPRISGECDESLAHKAHRITAELRALYISLIYVCVFHRIVERVTADVTTNARRGGCVSGLKRNLFFRSTDISCASSACGSPPKQVIKNSIGSSSSSSSSSKRAMRSLRRSMCMIKEQEKLDMADNDDDKESVAESNYDDANEEKKNDEITSADANADEATLDDTETESLYSLSNVVVKDFPEKLGLMRRRSMRSPVRHSEPGALLRTSLIPQTTTTSSRRSVASSVKSTNTAISDSSETKIGSILKAPTKISRGQDLCKAAHGSLHFHALSCIAFTLVVKCAGWLLRGGKGDGGSGATSPNSKAANLTHSSQSLKDVRYQLSNVLFNNSTDWGMAAAGRSELQQRAERERARDDGDDIDYAPLRACTSSSSSVETLFEKFPQLFDGDIRFPTLDSKKPEHRRDYFQATSLPRSESACSASILIKLRKKCEKRETFESEKGCQRKLL</sequence>
<evidence type="ECO:0000256" key="1">
    <source>
        <dbReference type="SAM" id="MobiDB-lite"/>
    </source>
</evidence>
<feature type="compositionally biased region" description="Low complexity" evidence="1">
    <location>
        <begin position="71"/>
        <end position="81"/>
    </location>
</feature>
<feature type="compositionally biased region" description="Acidic residues" evidence="1">
    <location>
        <begin position="734"/>
        <end position="744"/>
    </location>
</feature>
<name>A0A6H5IJ02_9HYME</name>
<accession>A0A6H5IJ02</accession>
<feature type="region of interest" description="Disordered" evidence="1">
    <location>
        <begin position="791"/>
        <end position="811"/>
    </location>
</feature>
<feature type="compositionally biased region" description="Low complexity" evidence="1">
    <location>
        <begin position="668"/>
        <end position="680"/>
    </location>
</feature>
<protein>
    <submittedName>
        <fullName evidence="2">Uncharacterized protein</fullName>
    </submittedName>
</protein>
<dbReference type="EMBL" id="CADCXV010000755">
    <property type="protein sequence ID" value="CAB0034781.1"/>
    <property type="molecule type" value="Genomic_DNA"/>
</dbReference>
<feature type="compositionally biased region" description="Basic and acidic residues" evidence="1">
    <location>
        <begin position="238"/>
        <end position="247"/>
    </location>
</feature>
<feature type="region of interest" description="Disordered" evidence="1">
    <location>
        <begin position="215"/>
        <end position="247"/>
    </location>
</feature>
<dbReference type="Proteomes" id="UP000479190">
    <property type="component" value="Unassembled WGS sequence"/>
</dbReference>
<evidence type="ECO:0000313" key="2">
    <source>
        <dbReference type="EMBL" id="CAB0034781.1"/>
    </source>
</evidence>
<feature type="region of interest" description="Disordered" evidence="1">
    <location>
        <begin position="654"/>
        <end position="681"/>
    </location>
</feature>
<organism evidence="2 3">
    <name type="scientific">Trichogramma brassicae</name>
    <dbReference type="NCBI Taxonomy" id="86971"/>
    <lineage>
        <taxon>Eukaryota</taxon>
        <taxon>Metazoa</taxon>
        <taxon>Ecdysozoa</taxon>
        <taxon>Arthropoda</taxon>
        <taxon>Hexapoda</taxon>
        <taxon>Insecta</taxon>
        <taxon>Pterygota</taxon>
        <taxon>Neoptera</taxon>
        <taxon>Endopterygota</taxon>
        <taxon>Hymenoptera</taxon>
        <taxon>Apocrita</taxon>
        <taxon>Proctotrupomorpha</taxon>
        <taxon>Chalcidoidea</taxon>
        <taxon>Trichogrammatidae</taxon>
        <taxon>Trichogramma</taxon>
    </lineage>
</organism>